<reference evidence="2" key="1">
    <citation type="submission" date="2020-03" db="EMBL/GenBank/DDBJ databases">
        <authorList>
            <person name="Weist P."/>
        </authorList>
    </citation>
    <scope>NUCLEOTIDE SEQUENCE</scope>
</reference>
<name>A0A9N7VMJ1_PLEPL</name>
<accession>A0A9N7VMJ1</accession>
<feature type="region of interest" description="Disordered" evidence="1">
    <location>
        <begin position="1"/>
        <end position="23"/>
    </location>
</feature>
<gene>
    <name evidence="2" type="ORF">PLEPLA_LOCUS38754</name>
</gene>
<proteinExistence type="predicted"/>
<evidence type="ECO:0000313" key="2">
    <source>
        <dbReference type="EMBL" id="CAB1451061.1"/>
    </source>
</evidence>
<protein>
    <submittedName>
        <fullName evidence="2">Uncharacterized protein</fullName>
    </submittedName>
</protein>
<comment type="caution">
    <text evidence="2">The sequence shown here is derived from an EMBL/GenBank/DDBJ whole genome shotgun (WGS) entry which is preliminary data.</text>
</comment>
<keyword evidence="3" id="KW-1185">Reference proteome</keyword>
<dbReference type="EMBL" id="CADEAL010004074">
    <property type="protein sequence ID" value="CAB1451061.1"/>
    <property type="molecule type" value="Genomic_DNA"/>
</dbReference>
<dbReference type="AlphaFoldDB" id="A0A9N7VMJ1"/>
<dbReference type="Proteomes" id="UP001153269">
    <property type="component" value="Unassembled WGS sequence"/>
</dbReference>
<evidence type="ECO:0000256" key="1">
    <source>
        <dbReference type="SAM" id="MobiDB-lite"/>
    </source>
</evidence>
<evidence type="ECO:0000313" key="3">
    <source>
        <dbReference type="Proteomes" id="UP001153269"/>
    </source>
</evidence>
<sequence>MDSTPVEPERRTATSNRSRASNARTLSSTALLPLLAPGTRLTVTRCSMYALSKKQQNSLNVVPAAIQYDAINPHTLHSTWRRLALGGGPPRLGSHLNQSHAMGEHACLWRSSSIRMFTASTESPTRALKLPSSSPSFIKTRTSSAII</sequence>
<organism evidence="2 3">
    <name type="scientific">Pleuronectes platessa</name>
    <name type="common">European plaice</name>
    <dbReference type="NCBI Taxonomy" id="8262"/>
    <lineage>
        <taxon>Eukaryota</taxon>
        <taxon>Metazoa</taxon>
        <taxon>Chordata</taxon>
        <taxon>Craniata</taxon>
        <taxon>Vertebrata</taxon>
        <taxon>Euteleostomi</taxon>
        <taxon>Actinopterygii</taxon>
        <taxon>Neopterygii</taxon>
        <taxon>Teleostei</taxon>
        <taxon>Neoteleostei</taxon>
        <taxon>Acanthomorphata</taxon>
        <taxon>Carangaria</taxon>
        <taxon>Pleuronectiformes</taxon>
        <taxon>Pleuronectoidei</taxon>
        <taxon>Pleuronectidae</taxon>
        <taxon>Pleuronectes</taxon>
    </lineage>
</organism>
<feature type="compositionally biased region" description="Low complexity" evidence="1">
    <location>
        <begin position="13"/>
        <end position="23"/>
    </location>
</feature>